<organism evidence="1 2">
    <name type="scientific">Rhizosaccharibacter radicis</name>
    <dbReference type="NCBI Taxonomy" id="2782605"/>
    <lineage>
        <taxon>Bacteria</taxon>
        <taxon>Pseudomonadati</taxon>
        <taxon>Pseudomonadota</taxon>
        <taxon>Alphaproteobacteria</taxon>
        <taxon>Acetobacterales</taxon>
        <taxon>Acetobacteraceae</taxon>
        <taxon>Rhizosaccharibacter</taxon>
    </lineage>
</organism>
<protein>
    <submittedName>
        <fullName evidence="1">MmcB family DNA repair protein</fullName>
    </submittedName>
</protein>
<evidence type="ECO:0000313" key="1">
    <source>
        <dbReference type="EMBL" id="MCQ8241782.1"/>
    </source>
</evidence>
<dbReference type="PIRSF" id="PIRSF031796">
    <property type="entry name" value="UPC031796"/>
    <property type="match status" value="1"/>
</dbReference>
<dbReference type="Proteomes" id="UP001524547">
    <property type="component" value="Unassembled WGS sequence"/>
</dbReference>
<proteinExistence type="predicted"/>
<name>A0ABT1W0U6_9PROT</name>
<reference evidence="1 2" key="1">
    <citation type="submission" date="2022-06" db="EMBL/GenBank/DDBJ databases">
        <title>Rhizosaccharibacter gen. nov. sp. nov. KSS12, endophytic bacteria isolated from sugarcane.</title>
        <authorList>
            <person name="Pitiwittayakul N."/>
        </authorList>
    </citation>
    <scope>NUCLEOTIDE SEQUENCE [LARGE SCALE GENOMIC DNA]</scope>
    <source>
        <strain evidence="1 2">KSS12</strain>
    </source>
</reference>
<keyword evidence="2" id="KW-1185">Reference proteome</keyword>
<dbReference type="RefSeq" id="WP_422920537.1">
    <property type="nucleotide sequence ID" value="NZ_JAMZEJ010000008.1"/>
</dbReference>
<dbReference type="InterPro" id="IPR009394">
    <property type="entry name" value="MmcB-like"/>
</dbReference>
<comment type="caution">
    <text evidence="1">The sequence shown here is derived from an EMBL/GenBank/DDBJ whole genome shotgun (WGS) entry which is preliminary data.</text>
</comment>
<dbReference type="Pfam" id="PF06319">
    <property type="entry name" value="MmcB-like"/>
    <property type="match status" value="1"/>
</dbReference>
<evidence type="ECO:0000313" key="2">
    <source>
        <dbReference type="Proteomes" id="UP001524547"/>
    </source>
</evidence>
<accession>A0ABT1W0U6</accession>
<dbReference type="EMBL" id="JAMZEJ010000008">
    <property type="protein sequence ID" value="MCQ8241782.1"/>
    <property type="molecule type" value="Genomic_DNA"/>
</dbReference>
<gene>
    <name evidence="1" type="ORF">NFI88_13150</name>
</gene>
<sequence>MDSLPADLDPVSAALADAEPAVPAPGDLTLPEIQLAIRRAAARLCGQLNWAVLHEVPLPNNRRADILALRPDGGFCCIEVKSGARDFLCDNKWPEYRDYCDALLFAVDDSFPQALLPPDVGLIVACVGPHCRPGGVFAEAELLREPPAHPLSPARRRQLTHRFATLAASRLAMLEDPAITASLRAARRVE</sequence>